<feature type="domain" description="ABC transmembrane type-1" evidence="8">
    <location>
        <begin position="63"/>
        <end position="280"/>
    </location>
</feature>
<dbReference type="CDD" id="cd06261">
    <property type="entry name" value="TM_PBP2"/>
    <property type="match status" value="1"/>
</dbReference>
<keyword evidence="5 7" id="KW-1133">Transmembrane helix</keyword>
<feature type="transmembrane region" description="Helical" evidence="7">
    <location>
        <begin position="97"/>
        <end position="121"/>
    </location>
</feature>
<dbReference type="Pfam" id="PF00528">
    <property type="entry name" value="BPD_transp_1"/>
    <property type="match status" value="1"/>
</dbReference>
<keyword evidence="6 7" id="KW-0472">Membrane</keyword>
<comment type="subcellular location">
    <subcellularLocation>
        <location evidence="1 7">Cell membrane</location>
        <topology evidence="1 7">Multi-pass membrane protein</topology>
    </subcellularLocation>
</comment>
<dbReference type="InterPro" id="IPR000515">
    <property type="entry name" value="MetI-like"/>
</dbReference>
<proteinExistence type="inferred from homology"/>
<accession>A0A2A6FU90</accession>
<dbReference type="PANTHER" id="PTHR43227">
    <property type="entry name" value="BLL4140 PROTEIN"/>
    <property type="match status" value="1"/>
</dbReference>
<dbReference type="AlphaFoldDB" id="A0A2A6FU90"/>
<keyword evidence="2 7" id="KW-0813">Transport</keyword>
<evidence type="ECO:0000256" key="6">
    <source>
        <dbReference type="ARBA" id="ARBA00023136"/>
    </source>
</evidence>
<protein>
    <recommendedName>
        <fullName evidence="8">ABC transmembrane type-1 domain-containing protein</fullName>
    </recommendedName>
</protein>
<organism evidence="9 10">
    <name type="scientific">Candidatus Lumbricidiphila eiseniae</name>
    <dbReference type="NCBI Taxonomy" id="1969409"/>
    <lineage>
        <taxon>Bacteria</taxon>
        <taxon>Bacillati</taxon>
        <taxon>Actinomycetota</taxon>
        <taxon>Actinomycetes</taxon>
        <taxon>Micrococcales</taxon>
        <taxon>Microbacteriaceae</taxon>
        <taxon>Candidatus Lumbricidiphila</taxon>
    </lineage>
</organism>
<dbReference type="Gene3D" id="1.10.3720.10">
    <property type="entry name" value="MetI-like"/>
    <property type="match status" value="1"/>
</dbReference>
<dbReference type="InterPro" id="IPR035906">
    <property type="entry name" value="MetI-like_sf"/>
</dbReference>
<evidence type="ECO:0000259" key="8">
    <source>
        <dbReference type="PROSITE" id="PS50928"/>
    </source>
</evidence>
<feature type="transmembrane region" description="Helical" evidence="7">
    <location>
        <begin position="195"/>
        <end position="216"/>
    </location>
</feature>
<keyword evidence="4 7" id="KW-0812">Transmembrane</keyword>
<evidence type="ECO:0000256" key="5">
    <source>
        <dbReference type="ARBA" id="ARBA00022989"/>
    </source>
</evidence>
<dbReference type="EMBL" id="NAEP01000022">
    <property type="protein sequence ID" value="PDQ36218.1"/>
    <property type="molecule type" value="Genomic_DNA"/>
</dbReference>
<dbReference type="PANTHER" id="PTHR43227:SF8">
    <property type="entry name" value="DIACETYLCHITOBIOSE UPTAKE SYSTEM PERMEASE PROTEIN DASB"/>
    <property type="match status" value="1"/>
</dbReference>
<evidence type="ECO:0000256" key="3">
    <source>
        <dbReference type="ARBA" id="ARBA00022475"/>
    </source>
</evidence>
<dbReference type="GO" id="GO:0055085">
    <property type="term" value="P:transmembrane transport"/>
    <property type="evidence" value="ECO:0007669"/>
    <property type="project" value="InterPro"/>
</dbReference>
<reference evidence="10" key="1">
    <citation type="submission" date="2017-03" db="EMBL/GenBank/DDBJ databases">
        <authorList>
            <person name="Lund M.B."/>
        </authorList>
    </citation>
    <scope>NUCLEOTIDE SEQUENCE [LARGE SCALE GENOMIC DNA]</scope>
</reference>
<dbReference type="Proteomes" id="UP000219994">
    <property type="component" value="Unassembled WGS sequence"/>
</dbReference>
<gene>
    <name evidence="9" type="ORF">B5766_02045</name>
</gene>
<evidence type="ECO:0000256" key="7">
    <source>
        <dbReference type="RuleBase" id="RU363032"/>
    </source>
</evidence>
<feature type="transmembrane region" description="Helical" evidence="7">
    <location>
        <begin position="7"/>
        <end position="26"/>
    </location>
</feature>
<dbReference type="GO" id="GO:0005886">
    <property type="term" value="C:plasma membrane"/>
    <property type="evidence" value="ECO:0007669"/>
    <property type="project" value="UniProtKB-SubCell"/>
</dbReference>
<evidence type="ECO:0000256" key="1">
    <source>
        <dbReference type="ARBA" id="ARBA00004651"/>
    </source>
</evidence>
<comment type="similarity">
    <text evidence="7">Belongs to the binding-protein-dependent transport system permease family.</text>
</comment>
<sequence>MKAREFWLLFAPSLLVMGGLLVIPLVRTVQWSFESVHYGSPGSFVGLENFATALTDPRFGRAVLFTLAVTAATVVILLVLGYLIATAINRITRSRPIVLGIMLVSYVLPNLVGAVAFSWLFDDNFGGVINRMIEFFGGNQVLWFTDQVPNGILVIVNTVWHMLPFAMLIILAGLQGVPTELREAGIIDGARAVQSHLHIIIPTIRGVLGFVTLISIMDVLRMFDNLIALSPQAASIGNESIMLYVYSVAFADGAQRLGLGSAINVLTIILILTLLIPFIRGIFKEAKAAR</sequence>
<dbReference type="SUPFAM" id="SSF161098">
    <property type="entry name" value="MetI-like"/>
    <property type="match status" value="1"/>
</dbReference>
<evidence type="ECO:0000313" key="9">
    <source>
        <dbReference type="EMBL" id="PDQ36218.1"/>
    </source>
</evidence>
<dbReference type="PROSITE" id="PS50928">
    <property type="entry name" value="ABC_TM1"/>
    <property type="match status" value="1"/>
</dbReference>
<evidence type="ECO:0000256" key="2">
    <source>
        <dbReference type="ARBA" id="ARBA00022448"/>
    </source>
</evidence>
<feature type="transmembrane region" description="Helical" evidence="7">
    <location>
        <begin position="62"/>
        <end position="85"/>
    </location>
</feature>
<feature type="transmembrane region" description="Helical" evidence="7">
    <location>
        <begin position="262"/>
        <end position="283"/>
    </location>
</feature>
<evidence type="ECO:0000256" key="4">
    <source>
        <dbReference type="ARBA" id="ARBA00022692"/>
    </source>
</evidence>
<name>A0A2A6FU90_9MICO</name>
<feature type="transmembrane region" description="Helical" evidence="7">
    <location>
        <begin position="152"/>
        <end position="174"/>
    </location>
</feature>
<keyword evidence="3" id="KW-1003">Cell membrane</keyword>
<comment type="caution">
    <text evidence="9">The sequence shown here is derived from an EMBL/GenBank/DDBJ whole genome shotgun (WGS) entry which is preliminary data.</text>
</comment>
<evidence type="ECO:0000313" key="10">
    <source>
        <dbReference type="Proteomes" id="UP000219994"/>
    </source>
</evidence>
<dbReference type="InterPro" id="IPR050809">
    <property type="entry name" value="UgpAE/MalFG_permease"/>
</dbReference>